<dbReference type="CDD" id="cd05233">
    <property type="entry name" value="SDR_c"/>
    <property type="match status" value="1"/>
</dbReference>
<dbReference type="RefSeq" id="WP_115330194.1">
    <property type="nucleotide sequence ID" value="NZ_CAAAHP010000004.1"/>
</dbReference>
<reference evidence="2 3" key="1">
    <citation type="submission" date="2018-06" db="EMBL/GenBank/DDBJ databases">
        <authorList>
            <consortium name="Pathogen Informatics"/>
            <person name="Doyle S."/>
        </authorList>
    </citation>
    <scope>NUCLEOTIDE SEQUENCE [LARGE SCALE GENOMIC DNA]</scope>
    <source>
        <strain evidence="2 3">NCTC13316</strain>
    </source>
</reference>
<keyword evidence="2" id="KW-0560">Oxidoreductase</keyword>
<dbReference type="PANTHER" id="PTHR42760:SF40">
    <property type="entry name" value="3-OXOACYL-[ACYL-CARRIER-PROTEIN] REDUCTASE, CHLOROPLASTIC"/>
    <property type="match status" value="1"/>
</dbReference>
<dbReference type="GO" id="GO:0030497">
    <property type="term" value="P:fatty acid elongation"/>
    <property type="evidence" value="ECO:0007669"/>
    <property type="project" value="TreeGrafter"/>
</dbReference>
<dbReference type="PROSITE" id="PS00061">
    <property type="entry name" value="ADH_SHORT"/>
    <property type="match status" value="1"/>
</dbReference>
<dbReference type="InterPro" id="IPR020904">
    <property type="entry name" value="Sc_DH/Rdtase_CS"/>
</dbReference>
<dbReference type="OrthoDB" id="9806974at2"/>
<dbReference type="InterPro" id="IPR036291">
    <property type="entry name" value="NAD(P)-bd_dom_sf"/>
</dbReference>
<dbReference type="EC" id="1.1.1.100" evidence="2"/>
<evidence type="ECO:0000313" key="2">
    <source>
        <dbReference type="EMBL" id="STX50480.1"/>
    </source>
</evidence>
<keyword evidence="3" id="KW-1185">Reference proteome</keyword>
<dbReference type="SUPFAM" id="SSF51735">
    <property type="entry name" value="NAD(P)-binding Rossmann-fold domains"/>
    <property type="match status" value="1"/>
</dbReference>
<dbReference type="FunFam" id="3.40.50.720:FF:000084">
    <property type="entry name" value="Short-chain dehydrogenase reductase"/>
    <property type="match status" value="1"/>
</dbReference>
<evidence type="ECO:0000313" key="3">
    <source>
        <dbReference type="Proteomes" id="UP000254794"/>
    </source>
</evidence>
<protein>
    <submittedName>
        <fullName evidence="2">Acetyoacetyl CoA reductase</fullName>
        <ecNumber evidence="2">1.1.1.100</ecNumber>
    </submittedName>
</protein>
<dbReference type="Pfam" id="PF13561">
    <property type="entry name" value="adh_short_C2"/>
    <property type="match status" value="1"/>
</dbReference>
<dbReference type="GO" id="GO:0004316">
    <property type="term" value="F:3-oxoacyl-[acyl-carrier-protein] reductase (NADPH) activity"/>
    <property type="evidence" value="ECO:0007669"/>
    <property type="project" value="UniProtKB-EC"/>
</dbReference>
<dbReference type="InterPro" id="IPR002347">
    <property type="entry name" value="SDR_fam"/>
</dbReference>
<dbReference type="PRINTS" id="PR00080">
    <property type="entry name" value="SDRFAMILY"/>
</dbReference>
<dbReference type="Proteomes" id="UP000254794">
    <property type="component" value="Unassembled WGS sequence"/>
</dbReference>
<dbReference type="EMBL" id="UGOD01000001">
    <property type="protein sequence ID" value="STX50480.1"/>
    <property type="molecule type" value="Genomic_DNA"/>
</dbReference>
<sequence length="251" mass="27152">MKLFADKVVIITGAGRGIGCQAAINFAQNGANLVLNDIDSSRLKQTVEVISPFDPSFVEAPGNVANSADCNKIINLALEKFNRIDILINNAAIAPLTRPLELIDDAEWNDTICIDLNSVFYCMRAVLPHMKLNKYGKIINVSSSAGRSISTFAGAHYTAAKAGILGLTRHAAFEYAPYNININAIAPGTIDTELLRDSATLEKINMESEKIPMRRLGTTDDIYNLISFLASDQSSYINGATIDINGADLLL</sequence>
<comment type="similarity">
    <text evidence="1">Belongs to the short-chain dehydrogenases/reductases (SDR) family.</text>
</comment>
<proteinExistence type="inferred from homology"/>
<dbReference type="Gene3D" id="3.40.50.720">
    <property type="entry name" value="NAD(P)-binding Rossmann-like Domain"/>
    <property type="match status" value="1"/>
</dbReference>
<dbReference type="PANTHER" id="PTHR42760">
    <property type="entry name" value="SHORT-CHAIN DEHYDROGENASES/REDUCTASES FAMILY MEMBER"/>
    <property type="match status" value="1"/>
</dbReference>
<dbReference type="AlphaFoldDB" id="A0A378JJZ5"/>
<dbReference type="PRINTS" id="PR00081">
    <property type="entry name" value="GDHRDH"/>
</dbReference>
<organism evidence="2 3">
    <name type="scientific">Legionella busanensis</name>
    <dbReference type="NCBI Taxonomy" id="190655"/>
    <lineage>
        <taxon>Bacteria</taxon>
        <taxon>Pseudomonadati</taxon>
        <taxon>Pseudomonadota</taxon>
        <taxon>Gammaproteobacteria</taxon>
        <taxon>Legionellales</taxon>
        <taxon>Legionellaceae</taxon>
        <taxon>Legionella</taxon>
    </lineage>
</organism>
<evidence type="ECO:0000256" key="1">
    <source>
        <dbReference type="ARBA" id="ARBA00006484"/>
    </source>
</evidence>
<name>A0A378JJZ5_9GAMM</name>
<gene>
    <name evidence="2" type="primary">phaB_2</name>
    <name evidence="2" type="ORF">NCTC13316_00561</name>
</gene>
<accession>A0A378JJZ5</accession>